<sequence>MVTAVVLAAGKASRMHRLKQLLPWGDKTILETVICRLQSSSLSGEIRVVLGAEVDRIKEVLISSPHIDNRGEIIIKKNPEFEKGMFSSVMVGIEGLEPGDSDLEGIMFMLGDMPLIKTSLYDSLLAEFRAENPSILAPRCCGRRGHPVLISTSLLPDLYKMADGAEQPEGGLRELLEERRDEIEYFETEDSSVLEDLDYREEYLQLRPGDSDRGDGCGFRH</sequence>
<dbReference type="PANTHER" id="PTHR43777:SF1">
    <property type="entry name" value="MOLYBDENUM COFACTOR CYTIDYLYLTRANSFERASE"/>
    <property type="match status" value="1"/>
</dbReference>
<gene>
    <name evidence="2" type="ORF">SAMN04488692_102143</name>
</gene>
<dbReference type="SUPFAM" id="SSF53448">
    <property type="entry name" value="Nucleotide-diphospho-sugar transferases"/>
    <property type="match status" value="1"/>
</dbReference>
<keyword evidence="3" id="KW-1185">Reference proteome</keyword>
<dbReference type="Proteomes" id="UP000199476">
    <property type="component" value="Unassembled WGS sequence"/>
</dbReference>
<accession>A0A1G9I8E2</accession>
<dbReference type="InterPro" id="IPR029044">
    <property type="entry name" value="Nucleotide-diphossugar_trans"/>
</dbReference>
<dbReference type="InterPro" id="IPR025877">
    <property type="entry name" value="MobA-like_NTP_Trfase"/>
</dbReference>
<dbReference type="GO" id="GO:0016779">
    <property type="term" value="F:nucleotidyltransferase activity"/>
    <property type="evidence" value="ECO:0007669"/>
    <property type="project" value="UniProtKB-KW"/>
</dbReference>
<proteinExistence type="predicted"/>
<evidence type="ECO:0000313" key="3">
    <source>
        <dbReference type="Proteomes" id="UP000199476"/>
    </source>
</evidence>
<organism evidence="2 3">
    <name type="scientific">Halarsenatibacter silvermanii</name>
    <dbReference type="NCBI Taxonomy" id="321763"/>
    <lineage>
        <taxon>Bacteria</taxon>
        <taxon>Bacillati</taxon>
        <taxon>Bacillota</taxon>
        <taxon>Clostridia</taxon>
        <taxon>Halanaerobiales</taxon>
        <taxon>Halarsenatibacteraceae</taxon>
        <taxon>Halarsenatibacter</taxon>
    </lineage>
</organism>
<feature type="domain" description="MobA-like NTP transferase" evidence="1">
    <location>
        <begin position="4"/>
        <end position="179"/>
    </location>
</feature>
<reference evidence="2 3" key="1">
    <citation type="submission" date="2016-10" db="EMBL/GenBank/DDBJ databases">
        <authorList>
            <person name="de Groot N.N."/>
        </authorList>
    </citation>
    <scope>NUCLEOTIDE SEQUENCE [LARGE SCALE GENOMIC DNA]</scope>
    <source>
        <strain evidence="2 3">SLAS-1</strain>
    </source>
</reference>
<dbReference type="EMBL" id="FNGO01000002">
    <property type="protein sequence ID" value="SDL21501.1"/>
    <property type="molecule type" value="Genomic_DNA"/>
</dbReference>
<dbReference type="Gene3D" id="3.90.550.10">
    <property type="entry name" value="Spore Coat Polysaccharide Biosynthesis Protein SpsA, Chain A"/>
    <property type="match status" value="1"/>
</dbReference>
<name>A0A1G9I8E2_9FIRM</name>
<dbReference type="CDD" id="cd04182">
    <property type="entry name" value="GT_2_like_f"/>
    <property type="match status" value="1"/>
</dbReference>
<dbReference type="AlphaFoldDB" id="A0A1G9I8E2"/>
<protein>
    <submittedName>
        <fullName evidence="2">Molybdenum cofactor cytidylyltransferase</fullName>
    </submittedName>
</protein>
<dbReference type="STRING" id="321763.SAMN04488692_102143"/>
<keyword evidence="2" id="KW-0548">Nucleotidyltransferase</keyword>
<dbReference type="Pfam" id="PF12804">
    <property type="entry name" value="NTP_transf_3"/>
    <property type="match status" value="1"/>
</dbReference>
<evidence type="ECO:0000259" key="1">
    <source>
        <dbReference type="Pfam" id="PF12804"/>
    </source>
</evidence>
<evidence type="ECO:0000313" key="2">
    <source>
        <dbReference type="EMBL" id="SDL21501.1"/>
    </source>
</evidence>
<dbReference type="PANTHER" id="PTHR43777">
    <property type="entry name" value="MOLYBDENUM COFACTOR CYTIDYLYLTRANSFERASE"/>
    <property type="match status" value="1"/>
</dbReference>
<keyword evidence="2" id="KW-0808">Transferase</keyword>